<accession>A0A314L8E5</accession>
<dbReference type="InterPro" id="IPR032675">
    <property type="entry name" value="LRR_dom_sf"/>
</dbReference>
<dbReference type="Pfam" id="PF12937">
    <property type="entry name" value="F-box-like"/>
    <property type="match status" value="1"/>
</dbReference>
<dbReference type="Pfam" id="PF13516">
    <property type="entry name" value="LRR_6"/>
    <property type="match status" value="2"/>
</dbReference>
<evidence type="ECO:0000313" key="3">
    <source>
        <dbReference type="EMBL" id="OIT37822.1"/>
    </source>
</evidence>
<dbReference type="Proteomes" id="UP000187609">
    <property type="component" value="Unassembled WGS sequence"/>
</dbReference>
<dbReference type="SUPFAM" id="SSF52047">
    <property type="entry name" value="RNI-like"/>
    <property type="match status" value="1"/>
</dbReference>
<dbReference type="KEGG" id="nau:109240222"/>
<evidence type="ECO:0000256" key="1">
    <source>
        <dbReference type="SAM" id="MobiDB-lite"/>
    </source>
</evidence>
<feature type="region of interest" description="Disordered" evidence="1">
    <location>
        <begin position="1"/>
        <end position="42"/>
    </location>
</feature>
<dbReference type="CDD" id="cd22164">
    <property type="entry name" value="F-box_AtSKIP19-like"/>
    <property type="match status" value="1"/>
</dbReference>
<comment type="caution">
    <text evidence="3">The sequence shown here is derived from an EMBL/GenBank/DDBJ whole genome shotgun (WGS) entry which is preliminary data.</text>
</comment>
<evidence type="ECO:0000313" key="4">
    <source>
        <dbReference type="Proteomes" id="UP000187609"/>
    </source>
</evidence>
<name>A0A314L8E5_NICAT</name>
<organism evidence="3 4">
    <name type="scientific">Nicotiana attenuata</name>
    <name type="common">Coyote tobacco</name>
    <dbReference type="NCBI Taxonomy" id="49451"/>
    <lineage>
        <taxon>Eukaryota</taxon>
        <taxon>Viridiplantae</taxon>
        <taxon>Streptophyta</taxon>
        <taxon>Embryophyta</taxon>
        <taxon>Tracheophyta</taxon>
        <taxon>Spermatophyta</taxon>
        <taxon>Magnoliopsida</taxon>
        <taxon>eudicotyledons</taxon>
        <taxon>Gunneridae</taxon>
        <taxon>Pentapetalae</taxon>
        <taxon>asterids</taxon>
        <taxon>lamiids</taxon>
        <taxon>Solanales</taxon>
        <taxon>Solanaceae</taxon>
        <taxon>Nicotianoideae</taxon>
        <taxon>Nicotianeae</taxon>
        <taxon>Nicotiana</taxon>
    </lineage>
</organism>
<proteinExistence type="predicted"/>
<dbReference type="EMBL" id="MJEQ01000264">
    <property type="protein sequence ID" value="OIT37822.1"/>
    <property type="molecule type" value="Genomic_DNA"/>
</dbReference>
<gene>
    <name evidence="3" type="primary">FBL23_2</name>
    <name evidence="3" type="ORF">A4A49_04130</name>
</gene>
<dbReference type="InterPro" id="IPR001611">
    <property type="entry name" value="Leu-rich_rpt"/>
</dbReference>
<feature type="domain" description="F-box" evidence="2">
    <location>
        <begin position="46"/>
        <end position="93"/>
    </location>
</feature>
<dbReference type="Gramene" id="OIT37822">
    <property type="protein sequence ID" value="OIT37822"/>
    <property type="gene ID" value="A4A49_04130"/>
</dbReference>
<dbReference type="PANTHER" id="PTHR38926">
    <property type="entry name" value="F-BOX DOMAIN CONTAINING PROTEIN, EXPRESSED"/>
    <property type="match status" value="1"/>
</dbReference>
<dbReference type="PROSITE" id="PS50181">
    <property type="entry name" value="FBOX"/>
    <property type="match status" value="1"/>
</dbReference>
<keyword evidence="4" id="KW-1185">Reference proteome</keyword>
<dbReference type="SMR" id="A0A314L8E5"/>
<dbReference type="AlphaFoldDB" id="A0A314L8E5"/>
<dbReference type="GeneID" id="109240222"/>
<dbReference type="Gene3D" id="3.80.10.10">
    <property type="entry name" value="Ribonuclease Inhibitor"/>
    <property type="match status" value="1"/>
</dbReference>
<protein>
    <submittedName>
        <fullName evidence="3">F-boxlrr-repeat protein 23</fullName>
    </submittedName>
</protein>
<dbReference type="OrthoDB" id="2095648at2759"/>
<evidence type="ECO:0000259" key="2">
    <source>
        <dbReference type="PROSITE" id="PS50181"/>
    </source>
</evidence>
<sequence length="322" mass="37429">MLRPKRRIQKEPRGVKQKKLKASSSSSLPPPSSSLPSSPSLPLSPPPPWVELPLDITANILQRLRTIEILENAQRVCTAWWKASHDPTVWRVIDLRNHDVDAKTPRMLENMCRIAVDRSQGQLLKINIENFGSRDLLNYIAERSSQLRYLRFVKCYYILDGCLAAAVKNFPLLEELHIYFSDINKDHIEVIGHSCPQLKSFTLNARGFRGYQYDDEALAVARSMPELRHLSLFGNVLTNEGLRAILHGCPHLQSLDLRHCYNIKLKRDLRRRCRQQIVHLKHPRDSTYGYEFDAQICDYSPPVGDFPWSFDDHFNEFELEWW</sequence>
<dbReference type="InterPro" id="IPR001810">
    <property type="entry name" value="F-box_dom"/>
</dbReference>
<dbReference type="PANTHER" id="PTHR38926:SF14">
    <property type="entry name" value="F-BOX PROTEIN SKIP19-LIKE"/>
    <property type="match status" value="1"/>
</dbReference>
<reference evidence="3" key="1">
    <citation type="submission" date="2016-11" db="EMBL/GenBank/DDBJ databases">
        <title>The genome of Nicotiana attenuata.</title>
        <authorList>
            <person name="Xu S."/>
            <person name="Brockmoeller T."/>
            <person name="Gaquerel E."/>
            <person name="Navarro A."/>
            <person name="Kuhl H."/>
            <person name="Gase K."/>
            <person name="Ling Z."/>
            <person name="Zhou W."/>
            <person name="Kreitzer C."/>
            <person name="Stanke M."/>
            <person name="Tang H."/>
            <person name="Lyons E."/>
            <person name="Pandey P."/>
            <person name="Pandey S.P."/>
            <person name="Timmermann B."/>
            <person name="Baldwin I.T."/>
        </authorList>
    </citation>
    <scope>NUCLEOTIDE SEQUENCE [LARGE SCALE GENOMIC DNA]</scope>
    <source>
        <strain evidence="3">UT</strain>
    </source>
</reference>